<keyword evidence="2" id="KW-1185">Reference proteome</keyword>
<organism evidence="1">
    <name type="scientific">Tepidanaerobacter syntrophicus</name>
    <dbReference type="NCBI Taxonomy" id="224999"/>
    <lineage>
        <taxon>Bacteria</taxon>
        <taxon>Bacillati</taxon>
        <taxon>Bacillota</taxon>
        <taxon>Clostridia</taxon>
        <taxon>Thermosediminibacterales</taxon>
        <taxon>Tepidanaerobacteraceae</taxon>
        <taxon>Tepidanaerobacter</taxon>
    </lineage>
</organism>
<proteinExistence type="predicted"/>
<protein>
    <recommendedName>
        <fullName evidence="3">Phage protein</fullName>
    </recommendedName>
</protein>
<evidence type="ECO:0000313" key="1">
    <source>
        <dbReference type="EMBL" id="GAQ24249.1"/>
    </source>
</evidence>
<gene>
    <name evidence="1" type="ORF">TSYNT_575</name>
</gene>
<dbReference type="AlphaFoldDB" id="A0A0U9HBW1"/>
<dbReference type="EMBL" id="DF976999">
    <property type="protein sequence ID" value="GAQ24249.1"/>
    <property type="molecule type" value="Genomic_DNA"/>
</dbReference>
<evidence type="ECO:0008006" key="3">
    <source>
        <dbReference type="Google" id="ProtNLM"/>
    </source>
</evidence>
<dbReference type="STRING" id="224999.GCA_001485475_00231"/>
<evidence type="ECO:0000313" key="2">
    <source>
        <dbReference type="Proteomes" id="UP000062160"/>
    </source>
</evidence>
<sequence length="87" mass="9731">MGVRNTLTDLNNHLFAQLERLGDEEIKGEALQEEINRAKAISDIASQIIANGSLVLRAKTFMHEYGLEGKKDKKQIPPMLRAELLGE</sequence>
<reference evidence="1" key="1">
    <citation type="journal article" date="2016" name="Genome Announc.">
        <title>Draft Genome Sequence of the Syntrophic Lactate-Degrading Bacterium Tepidanaerobacter syntrophicus JLT.</title>
        <authorList>
            <person name="Matsuura N."/>
            <person name="Ohashi A."/>
            <person name="Tourlousse D.M."/>
            <person name="Sekiguchi Y."/>
        </authorList>
    </citation>
    <scope>NUCLEOTIDE SEQUENCE [LARGE SCALE GENOMIC DNA]</scope>
    <source>
        <strain evidence="1">JL</strain>
    </source>
</reference>
<accession>A0A0U9HBW1</accession>
<name>A0A0U9HBW1_9FIRM</name>
<dbReference type="Proteomes" id="UP000062160">
    <property type="component" value="Unassembled WGS sequence"/>
</dbReference>